<dbReference type="InterPro" id="IPR021277">
    <property type="entry name" value="DUF2610"/>
</dbReference>
<evidence type="ECO:0000313" key="2">
    <source>
        <dbReference type="EMBL" id="BFD45363.1"/>
    </source>
</evidence>
<evidence type="ECO:0008006" key="3">
    <source>
        <dbReference type="Google" id="ProtNLM"/>
    </source>
</evidence>
<reference evidence="2" key="1">
    <citation type="submission" date="2024-01" db="EMBL/GenBank/DDBJ databases">
        <title>Sequencing the genomes of a sandfly, Sergentomyia squamirostris, and its two endosymbionts.</title>
        <authorList>
            <person name="Itokawa K."/>
            <person name="Sanjoba C."/>
        </authorList>
    </citation>
    <scope>NUCLEOTIDE SEQUENCE</scope>
    <source>
        <strain evidence="2">RiSSQ</strain>
    </source>
</reference>
<organism evidence="2">
    <name type="scientific">Candidatus Tisiphia endosymbiont of Sergentomyia squamirostris</name>
    <dbReference type="NCBI Taxonomy" id="3113639"/>
    <lineage>
        <taxon>Bacteria</taxon>
        <taxon>Pseudomonadati</taxon>
        <taxon>Pseudomonadota</taxon>
        <taxon>Alphaproteobacteria</taxon>
        <taxon>Rickettsiales</taxon>
        <taxon>Rickettsiaceae</taxon>
        <taxon>Rickettsieae</taxon>
        <taxon>Candidatus Tisiphia</taxon>
    </lineage>
</organism>
<gene>
    <name evidence="2" type="ORF">DMENIID0002_00090</name>
</gene>
<feature type="compositionally biased region" description="Acidic residues" evidence="1">
    <location>
        <begin position="92"/>
        <end position="101"/>
    </location>
</feature>
<dbReference type="Pfam" id="PF11020">
    <property type="entry name" value="DUF2610"/>
    <property type="match status" value="1"/>
</dbReference>
<name>A0AAT9G6A4_9RICK</name>
<feature type="region of interest" description="Disordered" evidence="1">
    <location>
        <begin position="78"/>
        <end position="111"/>
    </location>
</feature>
<dbReference type="AlphaFoldDB" id="A0AAT9G6A4"/>
<sequence>MKKFSVNCDFGGQMAPFTIYVGQPEPGHHPLHFQDDWLSKQRGGKIPAEVMDAITKLQELANKNNVLLEELCVYALGSAQEEDDKSEKSEESESDNDDQDSNNDVNGETAS</sequence>
<proteinExistence type="predicted"/>
<dbReference type="EMBL" id="AP029170">
    <property type="protein sequence ID" value="BFD45363.1"/>
    <property type="molecule type" value="Genomic_DNA"/>
</dbReference>
<evidence type="ECO:0000256" key="1">
    <source>
        <dbReference type="SAM" id="MobiDB-lite"/>
    </source>
</evidence>
<accession>A0AAT9G6A4</accession>
<protein>
    <recommendedName>
        <fullName evidence="3">DUF2610 domain-containing protein</fullName>
    </recommendedName>
</protein>